<dbReference type="GO" id="GO:0045892">
    <property type="term" value="P:negative regulation of DNA-templated transcription"/>
    <property type="evidence" value="ECO:0007669"/>
    <property type="project" value="InterPro"/>
</dbReference>
<dbReference type="InterPro" id="IPR036390">
    <property type="entry name" value="WH_DNA-bd_sf"/>
</dbReference>
<keyword evidence="4" id="KW-0804">Transcription</keyword>
<sequence>MNESEFNVSNAELIVMRVIWSLEEARVDEIYQQIPQDLEWSLATVKTLLGRLVKKEMLSTEKEGRKFIYRPLMEECTAINLMADNLLEKVCATKHVNILQDMIDKSVLTAQDIEKLTQALSQKETVSEKHCNCLEVTGSCACKHEHEQIAV</sequence>
<dbReference type="Proteomes" id="UP000663608">
    <property type="component" value="Chromosome"/>
</dbReference>
<reference evidence="5 6" key="1">
    <citation type="submission" date="2021-02" db="EMBL/GenBank/DDBJ databases">
        <title>Complete genome sequence of Lactococcus lactis strain K_LL004.</title>
        <authorList>
            <person name="Kim H.B."/>
        </authorList>
    </citation>
    <scope>NUCLEOTIDE SEQUENCE [LARGE SCALE GENOMIC DNA]</scope>
    <source>
        <strain evidence="5 6">K_LL004</strain>
    </source>
</reference>
<dbReference type="InterPro" id="IPR005650">
    <property type="entry name" value="BlaI_family"/>
</dbReference>
<dbReference type="Pfam" id="PF03965">
    <property type="entry name" value="Penicillinase_R"/>
    <property type="match status" value="1"/>
</dbReference>
<dbReference type="PIRSF" id="PIRSF019455">
    <property type="entry name" value="CopR_AtkY"/>
    <property type="match status" value="1"/>
</dbReference>
<dbReference type="RefSeq" id="WP_075524999.1">
    <property type="nucleotide sequence ID" value="NZ_BNDT01000001.1"/>
</dbReference>
<dbReference type="Gene3D" id="1.10.10.10">
    <property type="entry name" value="Winged helix-like DNA-binding domain superfamily/Winged helix DNA-binding domain"/>
    <property type="match status" value="1"/>
</dbReference>
<organism evidence="5 6">
    <name type="scientific">Lactococcus taiwanensis</name>
    <dbReference type="NCBI Taxonomy" id="1151742"/>
    <lineage>
        <taxon>Bacteria</taxon>
        <taxon>Bacillati</taxon>
        <taxon>Bacillota</taxon>
        <taxon>Bacilli</taxon>
        <taxon>Lactobacillales</taxon>
        <taxon>Streptococcaceae</taxon>
        <taxon>Lactococcus</taxon>
    </lineage>
</organism>
<evidence type="ECO:0000256" key="3">
    <source>
        <dbReference type="ARBA" id="ARBA00023125"/>
    </source>
</evidence>
<keyword evidence="6" id="KW-1185">Reference proteome</keyword>
<keyword evidence="2" id="KW-0805">Transcription regulation</keyword>
<evidence type="ECO:0000313" key="5">
    <source>
        <dbReference type="EMBL" id="QSE77507.1"/>
    </source>
</evidence>
<dbReference type="GO" id="GO:0003677">
    <property type="term" value="F:DNA binding"/>
    <property type="evidence" value="ECO:0007669"/>
    <property type="project" value="UniProtKB-KW"/>
</dbReference>
<evidence type="ECO:0000256" key="4">
    <source>
        <dbReference type="ARBA" id="ARBA00023163"/>
    </source>
</evidence>
<dbReference type="AlphaFoldDB" id="A0AA45KHK7"/>
<gene>
    <name evidence="5" type="ORF">JW886_04490</name>
</gene>
<dbReference type="InterPro" id="IPR036388">
    <property type="entry name" value="WH-like_DNA-bd_sf"/>
</dbReference>
<dbReference type="KEGG" id="lti:JW886_04490"/>
<keyword evidence="3" id="KW-0238">DNA-binding</keyword>
<evidence type="ECO:0000256" key="1">
    <source>
        <dbReference type="ARBA" id="ARBA00011046"/>
    </source>
</evidence>
<evidence type="ECO:0000313" key="6">
    <source>
        <dbReference type="Proteomes" id="UP000663608"/>
    </source>
</evidence>
<dbReference type="EMBL" id="CP070872">
    <property type="protein sequence ID" value="QSE77507.1"/>
    <property type="molecule type" value="Genomic_DNA"/>
</dbReference>
<comment type="similarity">
    <text evidence="1">Belongs to the BlaI transcriptional regulatory family.</text>
</comment>
<evidence type="ECO:0000256" key="2">
    <source>
        <dbReference type="ARBA" id="ARBA00023015"/>
    </source>
</evidence>
<accession>A0AA45KHK7</accession>
<dbReference type="NCBIfam" id="TIGR02698">
    <property type="entry name" value="CopY_TcrY"/>
    <property type="match status" value="1"/>
</dbReference>
<dbReference type="SUPFAM" id="SSF46785">
    <property type="entry name" value="Winged helix' DNA-binding domain"/>
    <property type="match status" value="1"/>
</dbReference>
<dbReference type="InterPro" id="IPR014071">
    <property type="entry name" value="Cu_transp_CopY/TcrY"/>
</dbReference>
<name>A0AA45KHK7_9LACT</name>
<protein>
    <submittedName>
        <fullName evidence="5">CopY/TcrY family copper transport repressor</fullName>
    </submittedName>
</protein>
<proteinExistence type="inferred from homology"/>